<protein>
    <submittedName>
        <fullName evidence="1">Uncharacterized protein</fullName>
    </submittedName>
</protein>
<sequence>MMKRYKKNWTFFGVFFLLLGGSYVLFKRDIFLYVCENENNAPACFLLSDLYHQDGLAAKSQKYLELSCQNKYEIACTKLNKAPKEALSSPIVK</sequence>
<gene>
    <name evidence="1" type="ORF">DAY19_01685</name>
</gene>
<evidence type="ECO:0000313" key="1">
    <source>
        <dbReference type="EMBL" id="RZF22507.1"/>
    </source>
</evidence>
<organism evidence="1 2">
    <name type="scientific">Halobacteriovorax vibrionivorans</name>
    <dbReference type="NCBI Taxonomy" id="2152716"/>
    <lineage>
        <taxon>Bacteria</taxon>
        <taxon>Pseudomonadati</taxon>
        <taxon>Bdellovibrionota</taxon>
        <taxon>Bacteriovoracia</taxon>
        <taxon>Bacteriovoracales</taxon>
        <taxon>Halobacteriovoraceae</taxon>
        <taxon>Halobacteriovorax</taxon>
    </lineage>
</organism>
<proteinExistence type="predicted"/>
<dbReference type="RefSeq" id="WP_114705452.1">
    <property type="nucleotide sequence ID" value="NZ_QDKL01000001.1"/>
</dbReference>
<evidence type="ECO:0000313" key="2">
    <source>
        <dbReference type="Proteomes" id="UP000443582"/>
    </source>
</evidence>
<keyword evidence="2" id="KW-1185">Reference proteome</keyword>
<comment type="caution">
    <text evidence="1">The sequence shown here is derived from an EMBL/GenBank/DDBJ whole genome shotgun (WGS) entry which is preliminary data.</text>
</comment>
<dbReference type="Proteomes" id="UP000443582">
    <property type="component" value="Unassembled WGS sequence"/>
</dbReference>
<reference evidence="2" key="1">
    <citation type="journal article" date="2019" name="Int. J. Syst. Evol. Microbiol.">
        <title>Halobacteriovorax valvorus sp. nov., a novel prokaryotic predator isolated from coastal seawater of China.</title>
        <authorList>
            <person name="Chen M.-X."/>
        </authorList>
    </citation>
    <scope>NUCLEOTIDE SEQUENCE [LARGE SCALE GENOMIC DNA]</scope>
    <source>
        <strain evidence="2">BL9</strain>
    </source>
</reference>
<dbReference type="EMBL" id="QDKL01000001">
    <property type="protein sequence ID" value="RZF22507.1"/>
    <property type="molecule type" value="Genomic_DNA"/>
</dbReference>
<dbReference type="SUPFAM" id="SSF81901">
    <property type="entry name" value="HCP-like"/>
    <property type="match status" value="1"/>
</dbReference>
<name>A0ABY0IMP2_9BACT</name>
<accession>A0ABY0IMP2</accession>